<feature type="domain" description="Myb/SANT-like DNA-binding" evidence="7">
    <location>
        <begin position="338"/>
        <end position="378"/>
    </location>
</feature>
<dbReference type="EMBL" id="KQ460470">
    <property type="protein sequence ID" value="KPJ14581.1"/>
    <property type="molecule type" value="Genomic_DNA"/>
</dbReference>
<keyword evidence="9" id="KW-1185">Reference proteome</keyword>
<evidence type="ECO:0000256" key="6">
    <source>
        <dbReference type="SAM" id="MobiDB-lite"/>
    </source>
</evidence>
<dbReference type="PANTHER" id="PTHR10492:SF57">
    <property type="entry name" value="ATP-DEPENDENT DNA HELICASE"/>
    <property type="match status" value="1"/>
</dbReference>
<evidence type="ECO:0000313" key="8">
    <source>
        <dbReference type="EMBL" id="KPJ14581.1"/>
    </source>
</evidence>
<feature type="compositionally biased region" description="Polar residues" evidence="6">
    <location>
        <begin position="180"/>
        <end position="204"/>
    </location>
</feature>
<dbReference type="AlphaFoldDB" id="A0A0N1PGK2"/>
<feature type="region of interest" description="Disordered" evidence="6">
    <location>
        <begin position="453"/>
        <end position="481"/>
    </location>
</feature>
<comment type="function">
    <text evidence="5">Involved in transvection phenomena (= synapsis-dependent gene expression), where the synaptic pairing of chromosomes carrying genes with which zeste interacts influences the expression of these genes. Zeste binds to DNA and stimulates transcription from a nearby promoter.</text>
</comment>
<feature type="region of interest" description="Disordered" evidence="6">
    <location>
        <begin position="178"/>
        <end position="208"/>
    </location>
</feature>
<evidence type="ECO:0000259" key="7">
    <source>
        <dbReference type="Pfam" id="PF13873"/>
    </source>
</evidence>
<evidence type="ECO:0000256" key="1">
    <source>
        <dbReference type="ARBA" id="ARBA00011764"/>
    </source>
</evidence>
<dbReference type="InterPro" id="IPR028002">
    <property type="entry name" value="Myb_DNA-bind_5"/>
</dbReference>
<name>A0A0N1PGK2_PAPMA</name>
<organism evidence="8 9">
    <name type="scientific">Papilio machaon</name>
    <name type="common">Old World swallowtail butterfly</name>
    <dbReference type="NCBI Taxonomy" id="76193"/>
    <lineage>
        <taxon>Eukaryota</taxon>
        <taxon>Metazoa</taxon>
        <taxon>Ecdysozoa</taxon>
        <taxon>Arthropoda</taxon>
        <taxon>Hexapoda</taxon>
        <taxon>Insecta</taxon>
        <taxon>Pterygota</taxon>
        <taxon>Neoptera</taxon>
        <taxon>Endopterygota</taxon>
        <taxon>Lepidoptera</taxon>
        <taxon>Glossata</taxon>
        <taxon>Ditrysia</taxon>
        <taxon>Papilionoidea</taxon>
        <taxon>Papilionidae</taxon>
        <taxon>Papilioninae</taxon>
        <taxon>Papilio</taxon>
    </lineage>
</organism>
<dbReference type="Pfam" id="PF13873">
    <property type="entry name" value="Myb_DNA-bind_5"/>
    <property type="match status" value="1"/>
</dbReference>
<comment type="subunit">
    <text evidence="1">Self-associates forming complexes of several hundred monomers.</text>
</comment>
<evidence type="ECO:0000313" key="9">
    <source>
        <dbReference type="Proteomes" id="UP000053240"/>
    </source>
</evidence>
<dbReference type="PANTHER" id="PTHR10492">
    <property type="match status" value="1"/>
</dbReference>
<dbReference type="STRING" id="76193.A0A0N1PGK2"/>
<evidence type="ECO:0000256" key="3">
    <source>
        <dbReference type="ARBA" id="ARBA00023015"/>
    </source>
</evidence>
<dbReference type="InParanoid" id="A0A0N1PGK2"/>
<gene>
    <name evidence="8" type="ORF">RR48_01322</name>
</gene>
<feature type="region of interest" description="Disordered" evidence="6">
    <location>
        <begin position="229"/>
        <end position="248"/>
    </location>
</feature>
<evidence type="ECO:0000256" key="2">
    <source>
        <dbReference type="ARBA" id="ARBA00016807"/>
    </source>
</evidence>
<keyword evidence="3" id="KW-0805">Transcription regulation</keyword>
<accession>A0A0N1PGK2</accession>
<sequence length="665" mass="73153">MAIDAEYGPISSTQQTMYIELNSQHRSALPWYASSGCTAASAPRMVLCRETLGPVFLPFSVDQWEVLTVGRNGHDVGEALVSNILTPSLKYHMRDCRSEDKVLVINQKMNSKSVAQKAWSVDPAMYPDPPNFTFLVKQVAGANDETSGTSNTPDVEEKKVLGPTQAAPIGQIIMPVQPKTEATSPTEGSVPTETKGTAPASSETGQEKRTIKIAENLRMSADLHTRAHAGLESSVASPSPGTWESPGVNGNRLTIPVMTGRLADRGASLYSVSVDDELIKALDAIGPFKPNVDNLGSLVRFRCVDLTDEMPMEIAISVRNGDLSKPSGGPRGRHFVQMKWKELTNKLNSDGTGDPRSEEKWRDVWSDYKNNTKKKCAKMNRGASGTGGGPALQLSLTDLENRVMQIIGVQAATGMVIEEAGFQRGVATEVDTPSIQPDKSVPEVSSEFYIEAPTTSSHEAHPTSPPNAPVEEEWKPPPQKKIKNNNEVIKMLIKGDMQSREYAKERDRVYEETEKERLRLKNEDPSTDQLLLDIVITNMIHGPCGTLSSSPCMADGKCTKNFPKDFTNDTVTNVDGYPIYRRRNPENGGQSFIKNIINTDIDIDNRWVMPYSPLLSKTYSAHINEFCSSVKSIKYICKYVHKGSDMAVFRMENNNVNAPPVNKND</sequence>
<evidence type="ECO:0000256" key="4">
    <source>
        <dbReference type="ARBA" id="ARBA00023163"/>
    </source>
</evidence>
<protein>
    <recommendedName>
        <fullName evidence="2">Regulatory protein zeste</fullName>
    </recommendedName>
</protein>
<keyword evidence="4" id="KW-0804">Transcription</keyword>
<dbReference type="Proteomes" id="UP000053240">
    <property type="component" value="Unassembled WGS sequence"/>
</dbReference>
<proteinExistence type="predicted"/>
<reference evidence="8 9" key="1">
    <citation type="journal article" date="2015" name="Nat. Commun.">
        <title>Outbred genome sequencing and CRISPR/Cas9 gene editing in butterflies.</title>
        <authorList>
            <person name="Li X."/>
            <person name="Fan D."/>
            <person name="Zhang W."/>
            <person name="Liu G."/>
            <person name="Zhang L."/>
            <person name="Zhao L."/>
            <person name="Fang X."/>
            <person name="Chen L."/>
            <person name="Dong Y."/>
            <person name="Chen Y."/>
            <person name="Ding Y."/>
            <person name="Zhao R."/>
            <person name="Feng M."/>
            <person name="Zhu Y."/>
            <person name="Feng Y."/>
            <person name="Jiang X."/>
            <person name="Zhu D."/>
            <person name="Xiang H."/>
            <person name="Feng X."/>
            <person name="Li S."/>
            <person name="Wang J."/>
            <person name="Zhang G."/>
            <person name="Kronforst M.R."/>
            <person name="Wang W."/>
        </authorList>
    </citation>
    <scope>NUCLEOTIDE SEQUENCE [LARGE SCALE GENOMIC DNA]</scope>
    <source>
        <strain evidence="8">Ya'a_city_454_Pm</strain>
        <tissue evidence="8">Whole body</tissue>
    </source>
</reference>
<evidence type="ECO:0000256" key="5">
    <source>
        <dbReference type="ARBA" id="ARBA00025466"/>
    </source>
</evidence>